<dbReference type="AlphaFoldDB" id="A0A3S3MD32"/>
<sequence length="80" mass="8245">MIRAREGAGKRARGEAQPITRNTTTAATARTSTAAATSSAPRPRVPRASRGRTAAASGASVDRAGTAVRVTRIAWSARGR</sequence>
<dbReference type="Proteomes" id="UP000285970">
    <property type="component" value="Unassembled WGS sequence"/>
</dbReference>
<dbReference type="EMBL" id="RBZY01000024">
    <property type="protein sequence ID" value="RWR19168.1"/>
    <property type="molecule type" value="Genomic_DNA"/>
</dbReference>
<feature type="compositionally biased region" description="Basic and acidic residues" evidence="1">
    <location>
        <begin position="1"/>
        <end position="14"/>
    </location>
</feature>
<protein>
    <submittedName>
        <fullName evidence="2">Uncharacterized protein</fullName>
    </submittedName>
</protein>
<proteinExistence type="predicted"/>
<reference evidence="2 3" key="1">
    <citation type="journal article" date="2018" name="Front. Microbiol.">
        <title>Novel Insights Into Bacterial Dimethylsulfoniopropionate Catabolism in the East China Sea.</title>
        <authorList>
            <person name="Liu J."/>
            <person name="Liu J."/>
            <person name="Zhang S.H."/>
            <person name="Liang J."/>
            <person name="Lin H."/>
            <person name="Song D."/>
            <person name="Yang G.P."/>
            <person name="Todd J.D."/>
            <person name="Zhang X.H."/>
        </authorList>
    </citation>
    <scope>NUCLEOTIDE SEQUENCE [LARGE SCALE GENOMIC DNA]</scope>
    <source>
        <strain evidence="2 3">ZYFD042</strain>
    </source>
</reference>
<evidence type="ECO:0000313" key="3">
    <source>
        <dbReference type="Proteomes" id="UP000285970"/>
    </source>
</evidence>
<feature type="compositionally biased region" description="Low complexity" evidence="1">
    <location>
        <begin position="51"/>
        <end position="60"/>
    </location>
</feature>
<comment type="caution">
    <text evidence="2">The sequence shown here is derived from an EMBL/GenBank/DDBJ whole genome shotgun (WGS) entry which is preliminary data.</text>
</comment>
<feature type="compositionally biased region" description="Low complexity" evidence="1">
    <location>
        <begin position="20"/>
        <end position="43"/>
    </location>
</feature>
<organism evidence="2 3">
    <name type="scientific">Microbacterium enclense</name>
    <dbReference type="NCBI Taxonomy" id="993073"/>
    <lineage>
        <taxon>Bacteria</taxon>
        <taxon>Bacillati</taxon>
        <taxon>Actinomycetota</taxon>
        <taxon>Actinomycetes</taxon>
        <taxon>Micrococcales</taxon>
        <taxon>Microbacteriaceae</taxon>
        <taxon>Microbacterium</taxon>
    </lineage>
</organism>
<evidence type="ECO:0000313" key="2">
    <source>
        <dbReference type="EMBL" id="RWR19168.1"/>
    </source>
</evidence>
<accession>A0A3S3MD32</accession>
<gene>
    <name evidence="2" type="ORF">D8Y23_08115</name>
</gene>
<feature type="region of interest" description="Disordered" evidence="1">
    <location>
        <begin position="1"/>
        <end position="64"/>
    </location>
</feature>
<name>A0A3S3MD32_9MICO</name>
<evidence type="ECO:0000256" key="1">
    <source>
        <dbReference type="SAM" id="MobiDB-lite"/>
    </source>
</evidence>